<dbReference type="GO" id="GO:0030136">
    <property type="term" value="C:clathrin-coated vesicle"/>
    <property type="evidence" value="ECO:0007669"/>
    <property type="project" value="InterPro"/>
</dbReference>
<dbReference type="OrthoDB" id="44015at2759"/>
<evidence type="ECO:0000256" key="3">
    <source>
        <dbReference type="SAM" id="MobiDB-lite"/>
    </source>
</evidence>
<dbReference type="RefSeq" id="XP_018298859.1">
    <property type="nucleotide sequence ID" value="XM_018438936.1"/>
</dbReference>
<dbReference type="SUPFAM" id="SSF89009">
    <property type="entry name" value="GAT-like domain"/>
    <property type="match status" value="1"/>
</dbReference>
<dbReference type="GO" id="GO:0006900">
    <property type="term" value="P:vesicle budding from membrane"/>
    <property type="evidence" value="ECO:0007669"/>
    <property type="project" value="TreeGrafter"/>
</dbReference>
<organism evidence="5 6">
    <name type="scientific">Phycomyces blakesleeanus (strain ATCC 8743b / DSM 1359 / FGSC 10004 / NBRC 33097 / NRRL 1555)</name>
    <dbReference type="NCBI Taxonomy" id="763407"/>
    <lineage>
        <taxon>Eukaryota</taxon>
        <taxon>Fungi</taxon>
        <taxon>Fungi incertae sedis</taxon>
        <taxon>Mucoromycota</taxon>
        <taxon>Mucoromycotina</taxon>
        <taxon>Mucoromycetes</taxon>
        <taxon>Mucorales</taxon>
        <taxon>Phycomycetaceae</taxon>
        <taxon>Phycomyces</taxon>
    </lineage>
</organism>
<dbReference type="InterPro" id="IPR013809">
    <property type="entry name" value="ENTH"/>
</dbReference>
<reference evidence="6" key="1">
    <citation type="submission" date="2015-06" db="EMBL/GenBank/DDBJ databases">
        <title>Expansion of signal transduction pathways in fungi by whole-genome duplication.</title>
        <authorList>
            <consortium name="DOE Joint Genome Institute"/>
            <person name="Corrochano L.M."/>
            <person name="Kuo A."/>
            <person name="Marcet-Houben M."/>
            <person name="Polaino S."/>
            <person name="Salamov A."/>
            <person name="Villalobos J.M."/>
            <person name="Alvarez M.I."/>
            <person name="Avalos J."/>
            <person name="Benito E.P."/>
            <person name="Benoit I."/>
            <person name="Burger G."/>
            <person name="Camino L.P."/>
            <person name="Canovas D."/>
            <person name="Cerda-Olmedo E."/>
            <person name="Cheng J.-F."/>
            <person name="Dominguez A."/>
            <person name="Elias M."/>
            <person name="Eslava A.P."/>
            <person name="Glaser F."/>
            <person name="Grimwood J."/>
            <person name="Gutierrez G."/>
            <person name="Heitman J."/>
            <person name="Henrissat B."/>
            <person name="Iturriaga E.A."/>
            <person name="Lang B.F."/>
            <person name="Lavin J.L."/>
            <person name="Lee S."/>
            <person name="Li W."/>
            <person name="Lindquist E."/>
            <person name="Lopez-Garcia S."/>
            <person name="Luque E.M."/>
            <person name="Marcos A.T."/>
            <person name="Martin J."/>
            <person name="McCluskey K."/>
            <person name="Medina H.R."/>
            <person name="Miralles-Duran A."/>
            <person name="Miyazaki A."/>
            <person name="Munoz-Torres E."/>
            <person name="Oguiza J.A."/>
            <person name="Ohm R."/>
            <person name="Olmedo M."/>
            <person name="Orejas M."/>
            <person name="Ortiz-Castellanos L."/>
            <person name="Pisabarro A.G."/>
            <person name="Rodriguez-Romero J."/>
            <person name="Ruiz-Herrera J."/>
            <person name="Ruiz-Vazquez R."/>
            <person name="Sanz C."/>
            <person name="Schackwitz W."/>
            <person name="Schmutz J."/>
            <person name="Shahriari M."/>
            <person name="Shelest E."/>
            <person name="Silva-Franco F."/>
            <person name="Soanes D."/>
            <person name="Syed K."/>
            <person name="Tagua V.G."/>
            <person name="Talbot N.J."/>
            <person name="Thon M."/>
            <person name="De vries R.P."/>
            <person name="Wiebenga A."/>
            <person name="Yadav J.S."/>
            <person name="Braun E.L."/>
            <person name="Baker S."/>
            <person name="Garre V."/>
            <person name="Horwitz B."/>
            <person name="Torres-Martinez S."/>
            <person name="Idnurm A."/>
            <person name="Herrera-Estrella A."/>
            <person name="Gabaldon T."/>
            <person name="Grigoriev I.V."/>
        </authorList>
    </citation>
    <scope>NUCLEOTIDE SEQUENCE [LARGE SCALE GENOMIC DNA]</scope>
    <source>
        <strain evidence="6">NRRL 1555(-)</strain>
    </source>
</reference>
<feature type="domain" description="ENTH" evidence="4">
    <location>
        <begin position="1"/>
        <end position="123"/>
    </location>
</feature>
<feature type="region of interest" description="Disordered" evidence="3">
    <location>
        <begin position="402"/>
        <end position="479"/>
    </location>
</feature>
<dbReference type="GO" id="GO:0072583">
    <property type="term" value="P:clathrin-dependent endocytosis"/>
    <property type="evidence" value="ECO:0007669"/>
    <property type="project" value="InterPro"/>
</dbReference>
<dbReference type="InterPro" id="IPR008942">
    <property type="entry name" value="ENTH_VHS"/>
</dbReference>
<dbReference type="InterPro" id="IPR014712">
    <property type="entry name" value="ANTH_dom_sf"/>
</dbReference>
<dbReference type="GO" id="GO:0000149">
    <property type="term" value="F:SNARE binding"/>
    <property type="evidence" value="ECO:0007669"/>
    <property type="project" value="TreeGrafter"/>
</dbReference>
<dbReference type="InterPro" id="IPR045192">
    <property type="entry name" value="AP180-like"/>
</dbReference>
<accession>A0A167R4G7</accession>
<proteinExistence type="predicted"/>
<dbReference type="InParanoid" id="A0A167R4G7"/>
<feature type="region of interest" description="Disordered" evidence="3">
    <location>
        <begin position="512"/>
        <end position="533"/>
    </location>
</feature>
<dbReference type="SUPFAM" id="SSF48464">
    <property type="entry name" value="ENTH/VHS domain"/>
    <property type="match status" value="1"/>
</dbReference>
<dbReference type="AlphaFoldDB" id="A0A167R4G7"/>
<dbReference type="CDD" id="cd16988">
    <property type="entry name" value="ANTH_N_YAP180"/>
    <property type="match status" value="1"/>
</dbReference>
<feature type="compositionally biased region" description="Polar residues" evidence="3">
    <location>
        <begin position="513"/>
        <end position="533"/>
    </location>
</feature>
<dbReference type="GO" id="GO:0005546">
    <property type="term" value="F:phosphatidylinositol-4,5-bisphosphate binding"/>
    <property type="evidence" value="ECO:0007669"/>
    <property type="project" value="TreeGrafter"/>
</dbReference>
<dbReference type="Gene3D" id="1.25.40.90">
    <property type="match status" value="1"/>
</dbReference>
<name>A0A167R4G7_PHYB8</name>
<feature type="region of interest" description="Disordered" evidence="3">
    <location>
        <begin position="268"/>
        <end position="309"/>
    </location>
</feature>
<keyword evidence="2" id="KW-0963">Cytoplasm</keyword>
<feature type="compositionally biased region" description="Polar residues" evidence="3">
    <location>
        <begin position="402"/>
        <end position="428"/>
    </location>
</feature>
<comment type="subcellular location">
    <subcellularLocation>
        <location evidence="1">Cytoplasm</location>
    </subcellularLocation>
</comment>
<evidence type="ECO:0000313" key="6">
    <source>
        <dbReference type="Proteomes" id="UP000077315"/>
    </source>
</evidence>
<keyword evidence="6" id="KW-1185">Reference proteome</keyword>
<feature type="compositionally biased region" description="Low complexity" evidence="3">
    <location>
        <begin position="278"/>
        <end position="293"/>
    </location>
</feature>
<dbReference type="InterPro" id="IPR011417">
    <property type="entry name" value="ANTH_dom"/>
</dbReference>
<dbReference type="GeneID" id="28999842"/>
<protein>
    <recommendedName>
        <fullName evidence="4">ENTH domain-containing protein</fullName>
    </recommendedName>
</protein>
<evidence type="ECO:0000256" key="1">
    <source>
        <dbReference type="ARBA" id="ARBA00004496"/>
    </source>
</evidence>
<dbReference type="EMBL" id="KV440971">
    <property type="protein sequence ID" value="OAD80819.1"/>
    <property type="molecule type" value="Genomic_DNA"/>
</dbReference>
<dbReference type="SMART" id="SM00273">
    <property type="entry name" value="ENTH"/>
    <property type="match status" value="1"/>
</dbReference>
<dbReference type="STRING" id="763407.A0A167R4G7"/>
<dbReference type="Proteomes" id="UP000077315">
    <property type="component" value="Unassembled WGS sequence"/>
</dbReference>
<dbReference type="GO" id="GO:0032050">
    <property type="term" value="F:clathrin heavy chain binding"/>
    <property type="evidence" value="ECO:0007669"/>
    <property type="project" value="TreeGrafter"/>
</dbReference>
<dbReference type="GO" id="GO:0005545">
    <property type="term" value="F:1-phosphatidylinositol binding"/>
    <property type="evidence" value="ECO:0007669"/>
    <property type="project" value="InterPro"/>
</dbReference>
<dbReference type="PROSITE" id="PS50942">
    <property type="entry name" value="ENTH"/>
    <property type="match status" value="1"/>
</dbReference>
<dbReference type="VEuPathDB" id="FungiDB:PHYBLDRAFT_184459"/>
<dbReference type="FunFam" id="1.20.58.150:FF:000004">
    <property type="entry name" value="ENTH domain protein"/>
    <property type="match status" value="1"/>
</dbReference>
<feature type="compositionally biased region" description="Polar residues" evidence="3">
    <location>
        <begin position="451"/>
        <end position="479"/>
    </location>
</feature>
<dbReference type="GO" id="GO:0048268">
    <property type="term" value="P:clathrin coat assembly"/>
    <property type="evidence" value="ECO:0007669"/>
    <property type="project" value="InterPro"/>
</dbReference>
<sequence>MEIAVRKATRLDYQPPKQKHLSTLISLTFQNPALIADMMDLLERRLRENSWIIVFKVLIITHVLMRDGNNERVMDYMGKHPSALDTSRLREKSSGVIQIQHIYVYTAYLAQRVAVYRELNFDHIQAIKTNKEGRLRHLTVAKGLLRETIALQKQLSALLKCKFHLEDTDNSISLFATRFLVEDLMVLFQVTNEGVVNILEHYFAMSKHDARASLDIYKRFARQTEEIIEFLNRARHLQSELQMSIPAIKHAPLSLAEALEEYLNDTERDGAPKQDTLKVSSPTVSSPKTSSPSNLATQSAFSTVQPPVVQENQRPTELIDFFSSLEKEQATVYYNQAGQASFNSSPTSLQPTQSFSPATMQSQHNPFRATMVQPQSFDPLTNLSSLPAGSLVQSPATITNANPFRSNTLPPPSSAQNSLSVLGSSFGSMTMPPGSINNNNNNTGGAGISFQGLQAQMTGMPAAQSTVQRSQTFSQFQTPLPTSQNAFNPFAHTTQQNTLDIAAPINPFGHPHTLQSLQKPTHMNASPWGSSAF</sequence>
<evidence type="ECO:0000259" key="4">
    <source>
        <dbReference type="PROSITE" id="PS50942"/>
    </source>
</evidence>
<dbReference type="Gene3D" id="1.20.58.150">
    <property type="entry name" value="ANTH domain"/>
    <property type="match status" value="1"/>
</dbReference>
<feature type="compositionally biased region" description="Polar residues" evidence="3">
    <location>
        <begin position="294"/>
        <end position="309"/>
    </location>
</feature>
<dbReference type="Pfam" id="PF07651">
    <property type="entry name" value="ANTH"/>
    <property type="match status" value="1"/>
</dbReference>
<evidence type="ECO:0000313" key="5">
    <source>
        <dbReference type="EMBL" id="OAD80819.1"/>
    </source>
</evidence>
<dbReference type="PANTHER" id="PTHR22951">
    <property type="entry name" value="CLATHRIN ASSEMBLY PROTEIN"/>
    <property type="match status" value="1"/>
</dbReference>
<evidence type="ECO:0000256" key="2">
    <source>
        <dbReference type="ARBA" id="ARBA00022490"/>
    </source>
</evidence>
<dbReference type="GO" id="GO:0005905">
    <property type="term" value="C:clathrin-coated pit"/>
    <property type="evidence" value="ECO:0007669"/>
    <property type="project" value="TreeGrafter"/>
</dbReference>
<gene>
    <name evidence="5" type="ORF">PHYBLDRAFT_184459</name>
</gene>
<dbReference type="PANTHER" id="PTHR22951:SF5">
    <property type="entry name" value="PHOSPHATIDYLINOSITOL-BINDING CLATHRIN ASSEMBLY PROTEIN LAP"/>
    <property type="match status" value="1"/>
</dbReference>